<feature type="non-terminal residue" evidence="1">
    <location>
        <position position="33"/>
    </location>
</feature>
<comment type="caution">
    <text evidence="1">The sequence shown here is derived from an EMBL/GenBank/DDBJ whole genome shotgun (WGS) entry which is preliminary data.</text>
</comment>
<reference evidence="1 2" key="1">
    <citation type="journal article" date="2018" name="BMC Microbiol.">
        <title>Genome sequencing of strains of the most prevalent clonal group of O1:K1:H7 Escherichia coli that causes neonatal meningitis in France.</title>
        <authorList>
            <person name="Geslain G."/>
            <person name="Birgy A."/>
            <person name="Adiba S."/>
            <person name="Magnan M."/>
            <person name="Courroux C."/>
            <person name="Levy C."/>
            <person name="Cohen R."/>
            <person name="Bidet P."/>
            <person name="Bonacorsi S."/>
        </authorList>
    </citation>
    <scope>NUCLEOTIDE SEQUENCE [LARGE SCALE GENOMIC DNA]</scope>
    <source>
        <strain evidence="1 2">S308</strain>
    </source>
</reference>
<protein>
    <submittedName>
        <fullName evidence="1">LuxR family transcriptional regulator</fullName>
    </submittedName>
</protein>
<dbReference type="AlphaFoldDB" id="A0A418GD65"/>
<proteinExistence type="predicted"/>
<dbReference type="EMBL" id="QXHA01001691">
    <property type="protein sequence ID" value="RIB38777.1"/>
    <property type="molecule type" value="Genomic_DNA"/>
</dbReference>
<sequence length="33" mass="4075">MYRKFLLNTAKTTDTQIHRYTDTQIHRYTDTQI</sequence>
<accession>A0A418GD65</accession>
<gene>
    <name evidence="1" type="ORF">D3C88_27365</name>
</gene>
<evidence type="ECO:0000313" key="2">
    <source>
        <dbReference type="Proteomes" id="UP000284508"/>
    </source>
</evidence>
<organism evidence="1 2">
    <name type="scientific">Escherichia coli</name>
    <dbReference type="NCBI Taxonomy" id="562"/>
    <lineage>
        <taxon>Bacteria</taxon>
        <taxon>Pseudomonadati</taxon>
        <taxon>Pseudomonadota</taxon>
        <taxon>Gammaproteobacteria</taxon>
        <taxon>Enterobacterales</taxon>
        <taxon>Enterobacteriaceae</taxon>
        <taxon>Escherichia</taxon>
    </lineage>
</organism>
<name>A0A418GD65_ECOLX</name>
<evidence type="ECO:0000313" key="1">
    <source>
        <dbReference type="EMBL" id="RIB38777.1"/>
    </source>
</evidence>
<dbReference type="Proteomes" id="UP000284508">
    <property type="component" value="Unassembled WGS sequence"/>
</dbReference>